<organism evidence="4">
    <name type="scientific">viral metagenome</name>
    <dbReference type="NCBI Taxonomy" id="1070528"/>
    <lineage>
        <taxon>unclassified sequences</taxon>
        <taxon>metagenomes</taxon>
        <taxon>organismal metagenomes</taxon>
    </lineage>
</organism>
<accession>A0A6M3M2H6</accession>
<dbReference type="Pfam" id="PF01028">
    <property type="entry name" value="Topoisom_I"/>
    <property type="match status" value="1"/>
</dbReference>
<feature type="domain" description="Anti-CBASS protein Acb1-like N-terminal" evidence="3">
    <location>
        <begin position="75"/>
        <end position="427"/>
    </location>
</feature>
<gene>
    <name evidence="4" type="ORF">MM171A01247_0016</name>
</gene>
<name>A0A6M3M2H6_9ZZZZ</name>
<dbReference type="Pfam" id="PF06381">
    <property type="entry name" value="Phage_portal_3"/>
    <property type="match status" value="1"/>
</dbReference>
<feature type="compositionally biased region" description="Acidic residues" evidence="1">
    <location>
        <begin position="497"/>
        <end position="507"/>
    </location>
</feature>
<dbReference type="AlphaFoldDB" id="A0A6M3M2H6"/>
<feature type="compositionally biased region" description="Low complexity" evidence="1">
    <location>
        <begin position="474"/>
        <end position="490"/>
    </location>
</feature>
<sequence>MAKIHRPEQSQLMTPGRLLAQQAGAPTPIQTTKNLYTQDSFANVTARLGIQQTGQNLISDSYYNLGPFITRNRLELEAMYRSSWLIGQLVDVIAEDMTKEGILLHSEMKPDDISKLQVAINEFSIWQDLCSTIKWSRLYGGAIAVILIDGANYEKELNIETVRKDQFKGLVVLDRWMIQPSMGELITDICKDIGRPKYYDIMAGVSTFPSAKIHYSRVLRFEGIELPYYQRLFENMWGLSVVERMLDRLIAYDSATQGAAQLLYRAYLRVIGVEGFREALANGGKDEEAVIKQFQYIRLMQNNEGITVLDAKDTFKVHEYSFAGINKLLDEFGYQISGATGIPLIRLFGQSPQGFSTGDTDIRNYYDRINKDQENKIRPHLDKLLAVMSKSVLGYDLPEDFGFEFKSLWQLSDTEKAQIASSDVDAMAGAFGQGLITKATVLKELKQQSDVTGRFTNITKEDIKDAEDEPPPDMFGGMEEFGGELPPEGGVSLEASPDGEDLEDEDPNDRLGGQNPEIPDEEGDKEPAEESAKGTGDSANEIFIREIKKSEYGNPSRSLPSIPDKEGYEKVYKPYGSQGKGFYYVARTKDSTKKIRFKDVLRRKLKKWLDSDFKEEEHPRAASGETSGQFVKKGEEVAKASGGEEKPKKTPPTELTIEDLSEEAKKKYDRITKLRKQFNAVWKENNAAVNKDDRAACMALIMSTGIRPGSNKDTKAKVKAYGATTLEGKHIIEESGNVFLRYIGKKGVDLNIPINDKDIARMLLDRKKKVGDVGRIFDTSHDRLLDYSHTLDGGIFKPKDFRTHVGTSTAMELVKKESLPSNFKEYKKKVMSIARGVAERLGNTAVVCLQAYIDPRVFNDWRKGVTE</sequence>
<dbReference type="EMBL" id="MT143636">
    <property type="protein sequence ID" value="QJA99231.1"/>
    <property type="molecule type" value="Genomic_DNA"/>
</dbReference>
<dbReference type="InterPro" id="IPR014711">
    <property type="entry name" value="TopoI_cat_a-hlx-sub_euk"/>
</dbReference>
<protein>
    <submittedName>
        <fullName evidence="4">Uncharacterized protein</fullName>
    </submittedName>
</protein>
<dbReference type="SUPFAM" id="SSF56349">
    <property type="entry name" value="DNA breaking-rejoining enzymes"/>
    <property type="match status" value="1"/>
</dbReference>
<proteinExistence type="predicted"/>
<dbReference type="InterPro" id="IPR011010">
    <property type="entry name" value="DNA_brk_join_enz"/>
</dbReference>
<dbReference type="InterPro" id="IPR013500">
    <property type="entry name" value="TopoI_cat_euk"/>
</dbReference>
<dbReference type="GO" id="GO:0003677">
    <property type="term" value="F:DNA binding"/>
    <property type="evidence" value="ECO:0007669"/>
    <property type="project" value="InterPro"/>
</dbReference>
<evidence type="ECO:0000259" key="3">
    <source>
        <dbReference type="Pfam" id="PF06381"/>
    </source>
</evidence>
<dbReference type="Gene3D" id="3.90.15.10">
    <property type="entry name" value="Topoisomerase I, Chain A, domain 3"/>
    <property type="match status" value="1"/>
</dbReference>
<dbReference type="NCBIfam" id="TIGR01555">
    <property type="entry name" value="phge_rel_HI1409"/>
    <property type="match status" value="1"/>
</dbReference>
<feature type="domain" description="DNA topoisomerase I catalytic core eukaryotic-type" evidence="2">
    <location>
        <begin position="664"/>
        <end position="846"/>
    </location>
</feature>
<evidence type="ECO:0000313" key="4">
    <source>
        <dbReference type="EMBL" id="QJA99231.1"/>
    </source>
</evidence>
<dbReference type="PROSITE" id="PS52038">
    <property type="entry name" value="TOPO_IB_2"/>
    <property type="match status" value="1"/>
</dbReference>
<evidence type="ECO:0000259" key="2">
    <source>
        <dbReference type="Pfam" id="PF01028"/>
    </source>
</evidence>
<dbReference type="InterPro" id="IPR006445">
    <property type="entry name" value="Phage-assoc_HI1409"/>
</dbReference>
<dbReference type="GO" id="GO:0006265">
    <property type="term" value="P:DNA topological change"/>
    <property type="evidence" value="ECO:0007669"/>
    <property type="project" value="InterPro"/>
</dbReference>
<evidence type="ECO:0000256" key="1">
    <source>
        <dbReference type="SAM" id="MobiDB-lite"/>
    </source>
</evidence>
<dbReference type="InterPro" id="IPR024459">
    <property type="entry name" value="Acb1-like_N"/>
</dbReference>
<reference evidence="4" key="1">
    <citation type="submission" date="2020-03" db="EMBL/GenBank/DDBJ databases">
        <title>The deep terrestrial virosphere.</title>
        <authorList>
            <person name="Holmfeldt K."/>
            <person name="Nilsson E."/>
            <person name="Simone D."/>
            <person name="Lopez-Fernandez M."/>
            <person name="Wu X."/>
            <person name="de Brujin I."/>
            <person name="Lundin D."/>
            <person name="Andersson A."/>
            <person name="Bertilsson S."/>
            <person name="Dopson M."/>
        </authorList>
    </citation>
    <scope>NUCLEOTIDE SEQUENCE</scope>
    <source>
        <strain evidence="4">MM171A01247</strain>
    </source>
</reference>
<feature type="region of interest" description="Disordered" evidence="1">
    <location>
        <begin position="456"/>
        <end position="570"/>
    </location>
</feature>
<dbReference type="GO" id="GO:0003917">
    <property type="term" value="F:DNA topoisomerase type I (single strand cut, ATP-independent) activity"/>
    <property type="evidence" value="ECO:0007669"/>
    <property type="project" value="InterPro"/>
</dbReference>